<dbReference type="PANTHER" id="PTHR33050">
    <property type="entry name" value="REVERSE TRANSCRIPTASE DOMAIN-CONTAINING PROTEIN"/>
    <property type="match status" value="1"/>
</dbReference>
<name>A0A1X7TSU0_AMPQE</name>
<evidence type="ECO:0000256" key="1">
    <source>
        <dbReference type="SAM" id="MobiDB-lite"/>
    </source>
</evidence>
<dbReference type="Gene3D" id="3.10.10.10">
    <property type="entry name" value="HIV Type 1 Reverse Transcriptase, subunit A, domain 1"/>
    <property type="match status" value="1"/>
</dbReference>
<dbReference type="InterPro" id="IPR043502">
    <property type="entry name" value="DNA/RNA_pol_sf"/>
</dbReference>
<sequence>MEELNIIIYGRCLPGTVPWNLSLPSVPHSHSAPPQKPNTSNKRPKSQKPGKYRLIVDLPSPPGVSVNDGIAPALSLVCYLTVDNLASVVVSKGKGAYLVKADIREAYRNIPIDPDDYYLLGVECDRVVVINKFLPFGLRSAPKIFSAVGDAAQWILLYSGVKLPPLSR</sequence>
<evidence type="ECO:0008006" key="3">
    <source>
        <dbReference type="Google" id="ProtNLM"/>
    </source>
</evidence>
<reference evidence="2" key="1">
    <citation type="submission" date="2017-05" db="UniProtKB">
        <authorList>
            <consortium name="EnsemblMetazoa"/>
        </authorList>
    </citation>
    <scope>IDENTIFICATION</scope>
</reference>
<feature type="region of interest" description="Disordered" evidence="1">
    <location>
        <begin position="26"/>
        <end position="49"/>
    </location>
</feature>
<dbReference type="SUPFAM" id="SSF56672">
    <property type="entry name" value="DNA/RNA polymerases"/>
    <property type="match status" value="1"/>
</dbReference>
<dbReference type="AlphaFoldDB" id="A0A1X7TSU0"/>
<dbReference type="InterPro" id="IPR043128">
    <property type="entry name" value="Rev_trsase/Diguanyl_cyclase"/>
</dbReference>
<accession>A0A1X7TSU0</accession>
<dbReference type="InterPro" id="IPR052055">
    <property type="entry name" value="Hepadnavirus_pol/RT"/>
</dbReference>
<dbReference type="PANTHER" id="PTHR33050:SF7">
    <property type="entry name" value="RIBONUCLEASE H"/>
    <property type="match status" value="1"/>
</dbReference>
<protein>
    <recommendedName>
        <fullName evidence="3">Reverse transcriptase domain-containing protein</fullName>
    </recommendedName>
</protein>
<dbReference type="EnsemblMetazoa" id="Aqu2.1.18042_001">
    <property type="protein sequence ID" value="Aqu2.1.18042_001"/>
    <property type="gene ID" value="Aqu2.1.18042"/>
</dbReference>
<dbReference type="Gene3D" id="3.30.70.270">
    <property type="match status" value="1"/>
</dbReference>
<dbReference type="InParanoid" id="A0A1X7TSU0"/>
<evidence type="ECO:0000313" key="2">
    <source>
        <dbReference type="EnsemblMetazoa" id="Aqu2.1.18042_001"/>
    </source>
</evidence>
<organism evidence="2">
    <name type="scientific">Amphimedon queenslandica</name>
    <name type="common">Sponge</name>
    <dbReference type="NCBI Taxonomy" id="400682"/>
    <lineage>
        <taxon>Eukaryota</taxon>
        <taxon>Metazoa</taxon>
        <taxon>Porifera</taxon>
        <taxon>Demospongiae</taxon>
        <taxon>Heteroscleromorpha</taxon>
        <taxon>Haplosclerida</taxon>
        <taxon>Niphatidae</taxon>
        <taxon>Amphimedon</taxon>
    </lineage>
</organism>
<proteinExistence type="predicted"/>